<name>A0A7Z2NX01_9SPHN</name>
<reference evidence="1 2" key="1">
    <citation type="submission" date="2020-01" db="EMBL/GenBank/DDBJ databases">
        <title>Sphingomonas sp. C33 whole genome sequece.</title>
        <authorList>
            <person name="Park C."/>
        </authorList>
    </citation>
    <scope>NUCLEOTIDE SEQUENCE [LARGE SCALE GENOMIC DNA]</scope>
    <source>
        <strain evidence="1 2">C33</strain>
    </source>
</reference>
<protein>
    <recommendedName>
        <fullName evidence="3">Helix-turn-helix domain-containing protein</fullName>
    </recommendedName>
</protein>
<sequence>MEIYNEAGAARILKMSERTLRRERRAGRIGYYRMAGKIWYSPEQLVDYSSSCRVDPVRQA</sequence>
<dbReference type="Proteomes" id="UP000464468">
    <property type="component" value="Chromosome"/>
</dbReference>
<accession>A0A7Z2NX01</accession>
<keyword evidence="2" id="KW-1185">Reference proteome</keyword>
<evidence type="ECO:0008006" key="3">
    <source>
        <dbReference type="Google" id="ProtNLM"/>
    </source>
</evidence>
<organism evidence="1 2">
    <name type="scientific">Sphingomonas changnyeongensis</name>
    <dbReference type="NCBI Taxonomy" id="2698679"/>
    <lineage>
        <taxon>Bacteria</taxon>
        <taxon>Pseudomonadati</taxon>
        <taxon>Pseudomonadota</taxon>
        <taxon>Alphaproteobacteria</taxon>
        <taxon>Sphingomonadales</taxon>
        <taxon>Sphingomonadaceae</taxon>
        <taxon>Sphingomonas</taxon>
    </lineage>
</organism>
<evidence type="ECO:0000313" key="2">
    <source>
        <dbReference type="Proteomes" id="UP000464468"/>
    </source>
</evidence>
<evidence type="ECO:0000313" key="1">
    <source>
        <dbReference type="EMBL" id="QHL90986.1"/>
    </source>
</evidence>
<dbReference type="EMBL" id="CP047895">
    <property type="protein sequence ID" value="QHL90986.1"/>
    <property type="molecule type" value="Genomic_DNA"/>
</dbReference>
<proteinExistence type="predicted"/>
<dbReference type="KEGG" id="schy:GVO57_09345"/>
<dbReference type="AlphaFoldDB" id="A0A7Z2NX01"/>
<dbReference type="InterPro" id="IPR009061">
    <property type="entry name" value="DNA-bd_dom_put_sf"/>
</dbReference>
<gene>
    <name evidence="1" type="ORF">GVO57_09345</name>
</gene>
<dbReference type="SUPFAM" id="SSF46955">
    <property type="entry name" value="Putative DNA-binding domain"/>
    <property type="match status" value="1"/>
</dbReference>
<dbReference type="RefSeq" id="WP_160592916.1">
    <property type="nucleotide sequence ID" value="NZ_CP047895.1"/>
</dbReference>